<name>M7ZWU1_TRIUA</name>
<dbReference type="InterPro" id="IPR009000">
    <property type="entry name" value="Transl_B-barrel_sf"/>
</dbReference>
<evidence type="ECO:0000256" key="2">
    <source>
        <dbReference type="ARBA" id="ARBA00022980"/>
    </source>
</evidence>
<protein>
    <submittedName>
        <fullName evidence="4">60S ribosomal protein L35a-3</fullName>
    </submittedName>
</protein>
<dbReference type="PANTHER" id="PTHR10902">
    <property type="entry name" value="60S RIBOSOMAL PROTEIN L35A"/>
    <property type="match status" value="1"/>
</dbReference>
<dbReference type="SUPFAM" id="SSF50447">
    <property type="entry name" value="Translation proteins"/>
    <property type="match status" value="1"/>
</dbReference>
<gene>
    <name evidence="4" type="ORF">TRIUR3_29167</name>
</gene>
<keyword evidence="2 4" id="KW-0689">Ribosomal protein</keyword>
<proteinExistence type="inferred from homology"/>
<accession>M7ZWU1</accession>
<dbReference type="AlphaFoldDB" id="M7ZWU1"/>
<dbReference type="Pfam" id="PF01247">
    <property type="entry name" value="Ribosomal_L35Ae"/>
    <property type="match status" value="1"/>
</dbReference>
<dbReference type="GO" id="GO:1990904">
    <property type="term" value="C:ribonucleoprotein complex"/>
    <property type="evidence" value="ECO:0007669"/>
    <property type="project" value="UniProtKB-KW"/>
</dbReference>
<reference evidence="4" key="1">
    <citation type="journal article" date="2013" name="Nature">
        <title>Draft genome of the wheat A-genome progenitor Triticum urartu.</title>
        <authorList>
            <person name="Ling H.Q."/>
            <person name="Zhao S."/>
            <person name="Liu D."/>
            <person name="Wang J."/>
            <person name="Sun H."/>
            <person name="Zhang C."/>
            <person name="Fan H."/>
            <person name="Li D."/>
            <person name="Dong L."/>
            <person name="Tao Y."/>
            <person name="Gao C."/>
            <person name="Wu H."/>
            <person name="Li Y."/>
            <person name="Cui Y."/>
            <person name="Guo X."/>
            <person name="Zheng S."/>
            <person name="Wang B."/>
            <person name="Yu K."/>
            <person name="Liang Q."/>
            <person name="Yang W."/>
            <person name="Lou X."/>
            <person name="Chen J."/>
            <person name="Feng M."/>
            <person name="Jian J."/>
            <person name="Zhang X."/>
            <person name="Luo G."/>
            <person name="Jiang Y."/>
            <person name="Liu J."/>
            <person name="Wang Z."/>
            <person name="Sha Y."/>
            <person name="Zhang B."/>
            <person name="Wu H."/>
            <person name="Tang D."/>
            <person name="Shen Q."/>
            <person name="Xue P."/>
            <person name="Zou S."/>
            <person name="Wang X."/>
            <person name="Liu X."/>
            <person name="Wang F."/>
            <person name="Yang Y."/>
            <person name="An X."/>
            <person name="Dong Z."/>
            <person name="Zhang K."/>
            <person name="Zhang X."/>
            <person name="Luo M.C."/>
            <person name="Dvorak J."/>
            <person name="Tong Y."/>
            <person name="Wang J."/>
            <person name="Yang H."/>
            <person name="Li Z."/>
            <person name="Wang D."/>
            <person name="Zhang A."/>
            <person name="Wang J."/>
        </authorList>
    </citation>
    <scope>NUCLEOTIDE SEQUENCE</scope>
</reference>
<dbReference type="GO" id="GO:0006412">
    <property type="term" value="P:translation"/>
    <property type="evidence" value="ECO:0007669"/>
    <property type="project" value="InterPro"/>
</dbReference>
<evidence type="ECO:0000256" key="1">
    <source>
        <dbReference type="ARBA" id="ARBA00009269"/>
    </source>
</evidence>
<dbReference type="InterPro" id="IPR038661">
    <property type="entry name" value="Ribosomal_eL33_sf"/>
</dbReference>
<dbReference type="STRING" id="4572.M7ZWU1"/>
<evidence type="ECO:0000256" key="3">
    <source>
        <dbReference type="ARBA" id="ARBA00023274"/>
    </source>
</evidence>
<evidence type="ECO:0000313" key="4">
    <source>
        <dbReference type="EMBL" id="EMS52589.1"/>
    </source>
</evidence>
<dbReference type="eggNOG" id="KOG0887">
    <property type="taxonomic scope" value="Eukaryota"/>
</dbReference>
<comment type="similarity">
    <text evidence="1">Belongs to the eukaryotic ribosomal protein eL33 family.</text>
</comment>
<keyword evidence="3" id="KW-0687">Ribonucleoprotein</keyword>
<dbReference type="GO" id="GO:0003735">
    <property type="term" value="F:structural constituent of ribosome"/>
    <property type="evidence" value="ECO:0007669"/>
    <property type="project" value="InterPro"/>
</dbReference>
<organism evidence="4">
    <name type="scientific">Triticum urartu</name>
    <name type="common">Red wild einkorn</name>
    <name type="synonym">Crithodium urartu</name>
    <dbReference type="NCBI Taxonomy" id="4572"/>
    <lineage>
        <taxon>Eukaryota</taxon>
        <taxon>Viridiplantae</taxon>
        <taxon>Streptophyta</taxon>
        <taxon>Embryophyta</taxon>
        <taxon>Tracheophyta</taxon>
        <taxon>Spermatophyta</taxon>
        <taxon>Magnoliopsida</taxon>
        <taxon>Liliopsida</taxon>
        <taxon>Poales</taxon>
        <taxon>Poaceae</taxon>
        <taxon>BOP clade</taxon>
        <taxon>Pooideae</taxon>
        <taxon>Triticodae</taxon>
        <taxon>Triticeae</taxon>
        <taxon>Triticinae</taxon>
        <taxon>Triticum</taxon>
    </lineage>
</organism>
<dbReference type="OMA" id="WFTCIDI"/>
<dbReference type="Gene3D" id="2.40.10.190">
    <property type="entry name" value="translation elongation factor selb, chain A, domain 4"/>
    <property type="match status" value="1"/>
</dbReference>
<dbReference type="InterPro" id="IPR001780">
    <property type="entry name" value="Ribosomal_eL33"/>
</dbReference>
<dbReference type="EMBL" id="KD205203">
    <property type="protein sequence ID" value="EMS52589.1"/>
    <property type="molecule type" value="Genomic_DNA"/>
</dbReference>
<dbReference type="GO" id="GO:0005840">
    <property type="term" value="C:ribosome"/>
    <property type="evidence" value="ECO:0007669"/>
    <property type="project" value="UniProtKB-KW"/>
</dbReference>
<sequence>MVRRTGQRVRLYVRGTILEYKRPKSNQYEMTSLVQIKGVNTREDVAWYGGKRMAYVYKAKTKSNNIHLALTRWFTCIDITILMQHRPDI</sequence>